<keyword evidence="1" id="KW-0862">Zinc</keyword>
<dbReference type="AlphaFoldDB" id="A0AAN7LJS4"/>
<feature type="coiled-coil region" evidence="2">
    <location>
        <begin position="274"/>
        <end position="305"/>
    </location>
</feature>
<evidence type="ECO:0000259" key="3">
    <source>
        <dbReference type="PROSITE" id="PS50157"/>
    </source>
</evidence>
<keyword evidence="5" id="KW-1185">Reference proteome</keyword>
<keyword evidence="1" id="KW-0863">Zinc-finger</keyword>
<evidence type="ECO:0000313" key="4">
    <source>
        <dbReference type="EMBL" id="KAK4788082.1"/>
    </source>
</evidence>
<dbReference type="PROSITE" id="PS00028">
    <property type="entry name" value="ZINC_FINGER_C2H2_1"/>
    <property type="match status" value="1"/>
</dbReference>
<keyword evidence="1" id="KW-0479">Metal-binding</keyword>
<comment type="caution">
    <text evidence="4">The sequence shown here is derived from an EMBL/GenBank/DDBJ whole genome shotgun (WGS) entry which is preliminary data.</text>
</comment>
<reference evidence="4 5" key="1">
    <citation type="journal article" date="2023" name="Hortic Res">
        <title>Pangenome of water caltrop reveals structural variations and asymmetric subgenome divergence after allopolyploidization.</title>
        <authorList>
            <person name="Zhang X."/>
            <person name="Chen Y."/>
            <person name="Wang L."/>
            <person name="Yuan Y."/>
            <person name="Fang M."/>
            <person name="Shi L."/>
            <person name="Lu R."/>
            <person name="Comes H.P."/>
            <person name="Ma Y."/>
            <person name="Chen Y."/>
            <person name="Huang G."/>
            <person name="Zhou Y."/>
            <person name="Zheng Z."/>
            <person name="Qiu Y."/>
        </authorList>
    </citation>
    <scope>NUCLEOTIDE SEQUENCE [LARGE SCALE GENOMIC DNA]</scope>
    <source>
        <strain evidence="4">F231</strain>
    </source>
</reference>
<dbReference type="PROSITE" id="PS50157">
    <property type="entry name" value="ZINC_FINGER_C2H2_2"/>
    <property type="match status" value="1"/>
</dbReference>
<dbReference type="Proteomes" id="UP001346149">
    <property type="component" value="Unassembled WGS sequence"/>
</dbReference>
<dbReference type="InterPro" id="IPR013087">
    <property type="entry name" value="Znf_C2H2_type"/>
</dbReference>
<name>A0AAN7LJS4_TRANT</name>
<gene>
    <name evidence="4" type="ORF">SAY86_019401</name>
</gene>
<organism evidence="4 5">
    <name type="scientific">Trapa natans</name>
    <name type="common">Water chestnut</name>
    <dbReference type="NCBI Taxonomy" id="22666"/>
    <lineage>
        <taxon>Eukaryota</taxon>
        <taxon>Viridiplantae</taxon>
        <taxon>Streptophyta</taxon>
        <taxon>Embryophyta</taxon>
        <taxon>Tracheophyta</taxon>
        <taxon>Spermatophyta</taxon>
        <taxon>Magnoliopsida</taxon>
        <taxon>eudicotyledons</taxon>
        <taxon>Gunneridae</taxon>
        <taxon>Pentapetalae</taxon>
        <taxon>rosids</taxon>
        <taxon>malvids</taxon>
        <taxon>Myrtales</taxon>
        <taxon>Lythraceae</taxon>
        <taxon>Trapa</taxon>
    </lineage>
</organism>
<feature type="domain" description="C2H2-type" evidence="3">
    <location>
        <begin position="74"/>
        <end position="102"/>
    </location>
</feature>
<evidence type="ECO:0000256" key="2">
    <source>
        <dbReference type="SAM" id="Coils"/>
    </source>
</evidence>
<keyword evidence="2" id="KW-0175">Coiled coil</keyword>
<dbReference type="GO" id="GO:0008270">
    <property type="term" value="F:zinc ion binding"/>
    <property type="evidence" value="ECO:0007669"/>
    <property type="project" value="UniProtKB-KW"/>
</dbReference>
<dbReference type="EMBL" id="JAXQNO010000011">
    <property type="protein sequence ID" value="KAK4788082.1"/>
    <property type="molecule type" value="Genomic_DNA"/>
</dbReference>
<evidence type="ECO:0000256" key="1">
    <source>
        <dbReference type="PROSITE-ProRule" id="PRU00042"/>
    </source>
</evidence>
<protein>
    <recommendedName>
        <fullName evidence="3">C2H2-type domain-containing protein</fullName>
    </recommendedName>
</protein>
<sequence length="684" mass="76583">MSAVKVMPSDALGVKLGANDSSSTFIKQGIRKEPLSSLPRSTESPVQWIQLLHAFDNQDLPGWPLLSPVKIQMQKCDKCNKEFFSPINYRRHTRVQHRLKKLDKDSLKSRDVLRVFWDKLSADEAKELVALKNVAMEDIPGATIIKALASMIRKSSFPPLPHFCINSGSALLEIVQAKPSRFPMPSQEFFSILDDASEKTFLSGSAISMQKYLFDGEVGKIGLDTKNLVAFVSFLLEQKLVEAWLADKDAEALRCQKLLVEEEEAAQKRQVVQAELLERKRRKKLRQKEQKAKEMRNEDAVIRDQFDSMEAEPPLLILPSVAESDLDGPNLAEPLEISVCEKAQLPISEEADLKARSEIGFVENGSIASKNIKPQIYQPSNVLNWHEPPRPHTMSNGFYQVKNFSTSKPELNPKHGRRDLKVAHTVNNKKVWSRKMKPERDGENLKFRVQEAFMQVGQAKENELMIGSIAVNLGSYGTNEKSDYHELPMDNCELKCQSLKMANNAKERNSESDSIHGVANQSTVLAQRLCQEVNDSSPLGKEWEVDSSALEDNNCSLHEESCLTSSVDDCDAEFECSSLPPEVETPGSLLFSSEAARTFLSLRWKQAIASDHVKLVLSPELDNPDLVSGDCPEISGSSIGGIPGYAENRMVNVPLWSEIAKPELKMKPEKGLKKIYVPKRLSKT</sequence>
<evidence type="ECO:0000313" key="5">
    <source>
        <dbReference type="Proteomes" id="UP001346149"/>
    </source>
</evidence>
<accession>A0AAN7LJS4</accession>
<dbReference type="PANTHER" id="PTHR36055:SF1">
    <property type="entry name" value="C2H2-LIKE ZINC FINGER PROTEIN"/>
    <property type="match status" value="1"/>
</dbReference>
<proteinExistence type="predicted"/>
<dbReference type="PANTHER" id="PTHR36055">
    <property type="entry name" value="C2H2-LIKE ZINC FINGER PROTEIN"/>
    <property type="match status" value="1"/>
</dbReference>